<dbReference type="Gene3D" id="6.10.280.50">
    <property type="match status" value="1"/>
</dbReference>
<organism evidence="1 2">
    <name type="scientific">Psychrosphaera haliotis</name>
    <dbReference type="NCBI Taxonomy" id="555083"/>
    <lineage>
        <taxon>Bacteria</taxon>
        <taxon>Pseudomonadati</taxon>
        <taxon>Pseudomonadota</taxon>
        <taxon>Gammaproteobacteria</taxon>
        <taxon>Alteromonadales</taxon>
        <taxon>Pseudoalteromonadaceae</taxon>
        <taxon>Psychrosphaera</taxon>
    </lineage>
</organism>
<keyword evidence="2" id="KW-1185">Reference proteome</keyword>
<dbReference type="Pfam" id="PF04325">
    <property type="entry name" value="DUF465"/>
    <property type="match status" value="1"/>
</dbReference>
<dbReference type="Proteomes" id="UP000439994">
    <property type="component" value="Unassembled WGS sequence"/>
</dbReference>
<gene>
    <name evidence="1" type="ORF">GNP35_01405</name>
</gene>
<dbReference type="RefSeq" id="WP_155693839.1">
    <property type="nucleotide sequence ID" value="NZ_WOCD01000001.1"/>
</dbReference>
<comment type="caution">
    <text evidence="1">The sequence shown here is derived from an EMBL/GenBank/DDBJ whole genome shotgun (WGS) entry which is preliminary data.</text>
</comment>
<dbReference type="InterPro" id="IPR038444">
    <property type="entry name" value="DUF465_sf"/>
</dbReference>
<evidence type="ECO:0000313" key="2">
    <source>
        <dbReference type="Proteomes" id="UP000439994"/>
    </source>
</evidence>
<proteinExistence type="predicted"/>
<dbReference type="OrthoDB" id="1263265at2"/>
<evidence type="ECO:0000313" key="1">
    <source>
        <dbReference type="EMBL" id="MUH71267.1"/>
    </source>
</evidence>
<name>A0A6N8F861_9GAMM</name>
<dbReference type="InterPro" id="IPR007420">
    <property type="entry name" value="DUF465"/>
</dbReference>
<dbReference type="AlphaFoldDB" id="A0A6N8F861"/>
<reference evidence="1 2" key="1">
    <citation type="submission" date="2019-11" db="EMBL/GenBank/DDBJ databases">
        <title>P. haliotis isolates from Z. marina roots.</title>
        <authorList>
            <person name="Cohen M."/>
            <person name="Jospin G."/>
            <person name="Eisen J.A."/>
            <person name="Coil D.A."/>
        </authorList>
    </citation>
    <scope>NUCLEOTIDE SEQUENCE [LARGE SCALE GENOMIC DNA]</scope>
    <source>
        <strain evidence="1 2">UCD-MCMsp1aY</strain>
    </source>
</reference>
<accession>A0A6N8F861</accession>
<dbReference type="EMBL" id="WOCD01000001">
    <property type="protein sequence ID" value="MUH71267.1"/>
    <property type="molecule type" value="Genomic_DNA"/>
</dbReference>
<sequence>MLGEDHSLVNEFPDHKDKIIELNNADADFAAGAKRYHSLDSEIRNLELKNAPIDDETFHQMKQERAQLKDRLYKILTSK</sequence>
<protein>
    <submittedName>
        <fullName evidence="1">DUF465 domain-containing protein</fullName>
    </submittedName>
</protein>